<evidence type="ECO:0000313" key="2">
    <source>
        <dbReference type="Proteomes" id="UP001589700"/>
    </source>
</evidence>
<comment type="caution">
    <text evidence="1">The sequence shown here is derived from an EMBL/GenBank/DDBJ whole genome shotgun (WGS) entry which is preliminary data.</text>
</comment>
<proteinExistence type="predicted"/>
<organism evidence="1 2">
    <name type="scientific">Dietzia aerolata</name>
    <dbReference type="NCBI Taxonomy" id="595984"/>
    <lineage>
        <taxon>Bacteria</taxon>
        <taxon>Bacillati</taxon>
        <taxon>Actinomycetota</taxon>
        <taxon>Actinomycetes</taxon>
        <taxon>Mycobacteriales</taxon>
        <taxon>Dietziaceae</taxon>
        <taxon>Dietzia</taxon>
    </lineage>
</organism>
<reference evidence="1 2" key="1">
    <citation type="submission" date="2024-09" db="EMBL/GenBank/DDBJ databases">
        <authorList>
            <person name="Sun Q."/>
            <person name="Mori K."/>
        </authorList>
    </citation>
    <scope>NUCLEOTIDE SEQUENCE [LARGE SCALE GENOMIC DNA]</scope>
    <source>
        <strain evidence="1 2">CCM 7659</strain>
    </source>
</reference>
<dbReference type="Proteomes" id="UP001589700">
    <property type="component" value="Unassembled WGS sequence"/>
</dbReference>
<sequence length="56" mass="6382">MAGKIFDDDNNAFGGDIVDHGVRSRVIFDSSSPDRRADAVRYIPKMRPELVRKENF</sequence>
<protein>
    <submittedName>
        <fullName evidence="1">Uncharacterized protein</fullName>
    </submittedName>
</protein>
<name>A0ABV5JNK8_9ACTN</name>
<accession>A0ABV5JNK8</accession>
<evidence type="ECO:0000313" key="1">
    <source>
        <dbReference type="EMBL" id="MFB9259291.1"/>
    </source>
</evidence>
<dbReference type="EMBL" id="JBHMDY010000004">
    <property type="protein sequence ID" value="MFB9259291.1"/>
    <property type="molecule type" value="Genomic_DNA"/>
</dbReference>
<keyword evidence="2" id="KW-1185">Reference proteome</keyword>
<dbReference type="RefSeq" id="WP_182631466.1">
    <property type="nucleotide sequence ID" value="NZ_JAALDM010000055.1"/>
</dbReference>
<gene>
    <name evidence="1" type="ORF">ACFFVD_05690</name>
</gene>